<evidence type="ECO:0000256" key="5">
    <source>
        <dbReference type="ARBA" id="ARBA00023136"/>
    </source>
</evidence>
<comment type="caution">
    <text evidence="9">The sequence shown here is derived from an EMBL/GenBank/DDBJ whole genome shotgun (WGS) entry which is preliminary data.</text>
</comment>
<dbReference type="EMBL" id="JAGGOB010000006">
    <property type="protein sequence ID" value="MBT2327534.1"/>
    <property type="molecule type" value="Genomic_DNA"/>
</dbReference>
<name>A0A944HEI0_PSEFL</name>
<keyword evidence="5 7" id="KW-0472">Membrane</keyword>
<protein>
    <submittedName>
        <fullName evidence="9">LPS O-antigen chain length determinant protein WzzB</fullName>
    </submittedName>
</protein>
<dbReference type="SUPFAM" id="SSF160355">
    <property type="entry name" value="Bacterial polysaccharide co-polymerase-like"/>
    <property type="match status" value="1"/>
</dbReference>
<evidence type="ECO:0000256" key="3">
    <source>
        <dbReference type="ARBA" id="ARBA00022692"/>
    </source>
</evidence>
<evidence type="ECO:0000256" key="6">
    <source>
        <dbReference type="SAM" id="Coils"/>
    </source>
</evidence>
<keyword evidence="4 7" id="KW-1133">Transmembrane helix</keyword>
<comment type="subcellular location">
    <subcellularLocation>
        <location evidence="1">Cell membrane</location>
        <topology evidence="1">Multi-pass membrane protein</topology>
    </subcellularLocation>
</comment>
<evidence type="ECO:0000259" key="8">
    <source>
        <dbReference type="Pfam" id="PF02706"/>
    </source>
</evidence>
<dbReference type="RefSeq" id="WP_214913059.1">
    <property type="nucleotide sequence ID" value="NZ_JAGGNX010000004.1"/>
</dbReference>
<reference evidence="9" key="1">
    <citation type="submission" date="2021-03" db="EMBL/GenBank/DDBJ databases">
        <title>Genomic analysis provides insights into the functional capacity of soil bacteria communities inhabiting an altitudinal gradient in the Atacama Desert.</title>
        <authorList>
            <person name="Gonzalez M."/>
            <person name="Maldonado J."/>
            <person name="Maza F."/>
            <person name="Hodar C."/>
            <person name="Cortes M."/>
            <person name="Palma R."/>
            <person name="Andreani C."/>
            <person name="Gaete A."/>
            <person name="Vasquez-Dean J."/>
            <person name="Acuna V."/>
            <person name="Aguado M."/>
            <person name="Mandakovic D."/>
            <person name="Latorre M."/>
            <person name="Orellana A."/>
            <person name="Gutierrez R."/>
            <person name="Montecino M."/>
            <person name="Allende M."/>
            <person name="Maass A."/>
            <person name="Cambiazo V."/>
        </authorList>
    </citation>
    <scope>NUCLEOTIDE SEQUENCE</scope>
    <source>
        <strain evidence="9">ISL-25</strain>
    </source>
</reference>
<keyword evidence="2" id="KW-1003">Cell membrane</keyword>
<feature type="transmembrane region" description="Helical" evidence="7">
    <location>
        <begin position="318"/>
        <end position="341"/>
    </location>
</feature>
<evidence type="ECO:0000256" key="1">
    <source>
        <dbReference type="ARBA" id="ARBA00004651"/>
    </source>
</evidence>
<sequence length="363" mass="40761">MQNDRIDAHRDDEIDLIELARGLWAQKWLILGVTLLVTVGAGLYAFLSKPVYEAKLFIMPPTQNDIAELNYGRGKSTELDLYSIKHVYDVFARNLQGESLRQKFFNEVYLPSLSEAERKGALDRLYGRFSRELVIKGPDKGTPDRFSITVQGVDPVQATEWARNYVQRASEAAESELLKNVTAEASVRARNLEQRIVSLRENAQRVREDRIQQLREALKVAESIGLTTPAINSTAAVDITVETGNKMDYQRGSKALAAEINALESRSSDDAFIKNLRSLQMRYSFYRKLNVDAESISVYRQDGSVEVPESPIKPKKGLIIGLGFFAGLVLGAFIALTRYVLSRNQADRWGGQRGRGRTLKIST</sequence>
<gene>
    <name evidence="9" type="ORF">J7E47_02225</name>
</gene>
<feature type="coiled-coil region" evidence="6">
    <location>
        <begin position="182"/>
        <end position="209"/>
    </location>
</feature>
<feature type="transmembrane region" description="Helical" evidence="7">
    <location>
        <begin position="28"/>
        <end position="47"/>
    </location>
</feature>
<dbReference type="Pfam" id="PF02706">
    <property type="entry name" value="Wzz"/>
    <property type="match status" value="1"/>
</dbReference>
<accession>A0A944HEI0</accession>
<keyword evidence="6" id="KW-0175">Coiled coil</keyword>
<dbReference type="GO" id="GO:0004713">
    <property type="term" value="F:protein tyrosine kinase activity"/>
    <property type="evidence" value="ECO:0007669"/>
    <property type="project" value="TreeGrafter"/>
</dbReference>
<dbReference type="Proteomes" id="UP000692896">
    <property type="component" value="Unassembled WGS sequence"/>
</dbReference>
<dbReference type="GO" id="GO:0005886">
    <property type="term" value="C:plasma membrane"/>
    <property type="evidence" value="ECO:0007669"/>
    <property type="project" value="UniProtKB-SubCell"/>
</dbReference>
<evidence type="ECO:0000313" key="10">
    <source>
        <dbReference type="Proteomes" id="UP000692896"/>
    </source>
</evidence>
<organism evidence="9 10">
    <name type="scientific">Pseudomonas fluorescens</name>
    <dbReference type="NCBI Taxonomy" id="294"/>
    <lineage>
        <taxon>Bacteria</taxon>
        <taxon>Pseudomonadati</taxon>
        <taxon>Pseudomonadota</taxon>
        <taxon>Gammaproteobacteria</taxon>
        <taxon>Pseudomonadales</taxon>
        <taxon>Pseudomonadaceae</taxon>
        <taxon>Pseudomonas</taxon>
    </lineage>
</organism>
<dbReference type="PANTHER" id="PTHR32309:SF13">
    <property type="entry name" value="FERRIC ENTEROBACTIN TRANSPORT PROTEIN FEPE"/>
    <property type="match status" value="1"/>
</dbReference>
<keyword evidence="3 7" id="KW-0812">Transmembrane</keyword>
<evidence type="ECO:0000313" key="9">
    <source>
        <dbReference type="EMBL" id="MBT2327534.1"/>
    </source>
</evidence>
<dbReference type="PANTHER" id="PTHR32309">
    <property type="entry name" value="TYROSINE-PROTEIN KINASE"/>
    <property type="match status" value="1"/>
</dbReference>
<dbReference type="InterPro" id="IPR003856">
    <property type="entry name" value="LPS_length_determ_N"/>
</dbReference>
<proteinExistence type="predicted"/>
<dbReference type="InterPro" id="IPR050445">
    <property type="entry name" value="Bact_polysacc_biosynth/exp"/>
</dbReference>
<evidence type="ECO:0000256" key="2">
    <source>
        <dbReference type="ARBA" id="ARBA00022475"/>
    </source>
</evidence>
<feature type="domain" description="Polysaccharide chain length determinant N-terminal" evidence="8">
    <location>
        <begin position="12"/>
        <end position="107"/>
    </location>
</feature>
<evidence type="ECO:0000256" key="4">
    <source>
        <dbReference type="ARBA" id="ARBA00022989"/>
    </source>
</evidence>
<dbReference type="Gene3D" id="3.30.1890.10">
    <property type="entry name" value="FepE-like"/>
    <property type="match status" value="1"/>
</dbReference>
<evidence type="ECO:0000256" key="7">
    <source>
        <dbReference type="SAM" id="Phobius"/>
    </source>
</evidence>
<dbReference type="AlphaFoldDB" id="A0A944HEI0"/>